<evidence type="ECO:0000313" key="2">
    <source>
        <dbReference type="EMBL" id="SJK85774.1"/>
    </source>
</evidence>
<dbReference type="PANTHER" id="PTHR33598">
    <property type="entry name" value="OS02G0833400 PROTEIN"/>
    <property type="match status" value="1"/>
</dbReference>
<proteinExistence type="predicted"/>
<dbReference type="GeneID" id="24423821"/>
<evidence type="ECO:0000313" key="3">
    <source>
        <dbReference type="Proteomes" id="UP000002899"/>
    </source>
</evidence>
<dbReference type="OrthoDB" id="359880at2759"/>
<gene>
    <name evidence="2" type="ORF">BMR1_02g00155</name>
</gene>
<dbReference type="VEuPathDB" id="PiroplasmaDB:BMR1_02g00155"/>
<dbReference type="PANTHER" id="PTHR33598:SF4">
    <property type="entry name" value="OS02G0833400 PROTEIN"/>
    <property type="match status" value="1"/>
</dbReference>
<dbReference type="InterPro" id="IPR008479">
    <property type="entry name" value="DUF760"/>
</dbReference>
<dbReference type="AlphaFoldDB" id="A0A1R4A9W2"/>
<dbReference type="Pfam" id="PF05542">
    <property type="entry name" value="DUF760"/>
    <property type="match status" value="2"/>
</dbReference>
<dbReference type="Proteomes" id="UP000002899">
    <property type="component" value="Chromosome II"/>
</dbReference>
<keyword evidence="3" id="KW-1185">Reference proteome</keyword>
<feature type="region of interest" description="Disordered" evidence="1">
    <location>
        <begin position="58"/>
        <end position="80"/>
    </location>
</feature>
<reference evidence="2 3" key="2">
    <citation type="journal article" date="2013" name="PLoS ONE">
        <title>Whole genome mapping and re-organization of the nuclear and mitochondrial genomes of Babesia microti isolates.</title>
        <authorList>
            <person name="Cornillot E."/>
            <person name="Dassouli A."/>
            <person name="Garg A."/>
            <person name="Pachikara N."/>
            <person name="Randazzo S."/>
            <person name="Depoix D."/>
            <person name="Carcy B."/>
            <person name="Delbecq S."/>
            <person name="Frutos R."/>
            <person name="Silva J.C."/>
            <person name="Sutton R."/>
            <person name="Krause P.J."/>
            <person name="Mamoun C.B."/>
        </authorList>
    </citation>
    <scope>NUCLEOTIDE SEQUENCE [LARGE SCALE GENOMIC DNA]</scope>
    <source>
        <strain evidence="2 3">RI</strain>
    </source>
</reference>
<evidence type="ECO:0000256" key="1">
    <source>
        <dbReference type="SAM" id="MobiDB-lite"/>
    </source>
</evidence>
<dbReference type="RefSeq" id="XP_012647806.2">
    <property type="nucleotide sequence ID" value="XM_012792352.2"/>
</dbReference>
<reference evidence="2 3" key="1">
    <citation type="journal article" date="2012" name="Nucleic Acids Res.">
        <title>Sequencing of the smallest Apicomplexan genome from the human pathogen Babesia microti.</title>
        <authorList>
            <person name="Cornillot E."/>
            <person name="Hadj-Kaddour K."/>
            <person name="Dassouli A."/>
            <person name="Noel B."/>
            <person name="Ranwez V."/>
            <person name="Vacherie B."/>
            <person name="Augagneur Y."/>
            <person name="Bres V."/>
            <person name="Duclos A."/>
            <person name="Randazzo S."/>
            <person name="Carcy B."/>
            <person name="Debierre-Grockiego F."/>
            <person name="Delbecq S."/>
            <person name="Moubri-Menage K."/>
            <person name="Shams-Eldin H."/>
            <person name="Usmani-Brown S."/>
            <person name="Bringaud F."/>
            <person name="Wincker P."/>
            <person name="Vivares C.P."/>
            <person name="Schwarz R.T."/>
            <person name="Schetters T.P."/>
            <person name="Krause P.J."/>
            <person name="Gorenflot A."/>
            <person name="Berry V."/>
            <person name="Barbe V."/>
            <person name="Ben Mamoun C."/>
        </authorList>
    </citation>
    <scope>NUCLEOTIDE SEQUENCE [LARGE SCALE GENOMIC DNA]</scope>
    <source>
        <strain evidence="2 3">RI</strain>
    </source>
</reference>
<feature type="compositionally biased region" description="Polar residues" evidence="1">
    <location>
        <begin position="58"/>
        <end position="67"/>
    </location>
</feature>
<protein>
    <submittedName>
        <fullName evidence="2">Uncharacterized protein</fullName>
    </submittedName>
</protein>
<accession>A0A1R4A9W2</accession>
<reference evidence="2 3" key="3">
    <citation type="journal article" date="2016" name="Sci. Rep.">
        <title>Genome-wide diversity and gene expression profiling of Babesia microti isolates identify polymorphic genes that mediate host-pathogen interactions.</title>
        <authorList>
            <person name="Silva J.C."/>
            <person name="Cornillot E."/>
            <person name="McCracken C."/>
            <person name="Usmani-Brown S."/>
            <person name="Dwivedi A."/>
            <person name="Ifeonu O.O."/>
            <person name="Crabtree J."/>
            <person name="Gotia H.T."/>
            <person name="Virji A.Z."/>
            <person name="Reynes C."/>
            <person name="Colinge J."/>
            <person name="Kumar V."/>
            <person name="Lawres L."/>
            <person name="Pazzi J.E."/>
            <person name="Pablo J.V."/>
            <person name="Hung C."/>
            <person name="Brancato J."/>
            <person name="Kumari P."/>
            <person name="Orvis J."/>
            <person name="Tretina K."/>
            <person name="Chibucos M."/>
            <person name="Ott S."/>
            <person name="Sadzewicz L."/>
            <person name="Sengamalay N."/>
            <person name="Shetty A.C."/>
            <person name="Su Q."/>
            <person name="Tallon L."/>
            <person name="Fraser C.M."/>
            <person name="Frutos R."/>
            <person name="Molina D.M."/>
            <person name="Krause P.J."/>
            <person name="Ben Mamoun C."/>
        </authorList>
    </citation>
    <scope>NUCLEOTIDE SEQUENCE [LARGE SCALE GENOMIC DNA]</scope>
    <source>
        <strain evidence="2 3">RI</strain>
    </source>
</reference>
<sequence length="196" mass="21817">MATVTALIGTLYKYTVDATFTTTTESLNTLLNQLHMTGYMLCNAEYRLSLYEKLNNAIPQDNSQGDTPENDPYEGEERLEGGISRTDDLLTFIRQLPEAQTNSLTENASVQAIQVLKSVAQVVVQGLAANSKQQSSLQLDFVNRGNKQFLAPIALPLITQNAVSIKQLCLWHLALGYTVRQIEVRHQIQESLEQDS</sequence>
<dbReference type="EMBL" id="FO082872">
    <property type="protein sequence ID" value="SJK85774.1"/>
    <property type="molecule type" value="Genomic_DNA"/>
</dbReference>
<name>A0A1R4A9W2_BABMR</name>
<organism evidence="2 3">
    <name type="scientific">Babesia microti (strain RI)</name>
    <dbReference type="NCBI Taxonomy" id="1133968"/>
    <lineage>
        <taxon>Eukaryota</taxon>
        <taxon>Sar</taxon>
        <taxon>Alveolata</taxon>
        <taxon>Apicomplexa</taxon>
        <taxon>Aconoidasida</taxon>
        <taxon>Piroplasmida</taxon>
        <taxon>Babesiidae</taxon>
        <taxon>Babesia</taxon>
    </lineage>
</organism>
<dbReference type="KEGG" id="bmic:BMR1_02g00155"/>